<comment type="similarity">
    <text evidence="1">Belongs to the NATD1 family.</text>
</comment>
<evidence type="ECO:0000313" key="6">
    <source>
        <dbReference type="Proteomes" id="UP001151699"/>
    </source>
</evidence>
<dbReference type="PROSITE" id="PS51729">
    <property type="entry name" value="GNAT_YJDJ"/>
    <property type="match status" value="1"/>
</dbReference>
<evidence type="ECO:0000259" key="4">
    <source>
        <dbReference type="PROSITE" id="PS51729"/>
    </source>
</evidence>
<dbReference type="AlphaFoldDB" id="A0A9Q0MY04"/>
<dbReference type="InterPro" id="IPR016181">
    <property type="entry name" value="Acyl_CoA_acyltransferase"/>
</dbReference>
<comment type="caution">
    <text evidence="5">The sequence shown here is derived from an EMBL/GenBank/DDBJ whole genome shotgun (WGS) entry which is preliminary data.</text>
</comment>
<dbReference type="EMBL" id="WJQU01000003">
    <property type="protein sequence ID" value="KAJ6639968.1"/>
    <property type="molecule type" value="Genomic_DNA"/>
</dbReference>
<dbReference type="PANTHER" id="PTHR31435">
    <property type="entry name" value="PROTEIN NATD1"/>
    <property type="match status" value="1"/>
</dbReference>
<evidence type="ECO:0000256" key="2">
    <source>
        <dbReference type="ARBA" id="ARBA00020243"/>
    </source>
</evidence>
<dbReference type="OrthoDB" id="74247at2759"/>
<gene>
    <name evidence="5" type="primary">natd1</name>
    <name evidence="5" type="ORF">Bhyg_12716</name>
</gene>
<dbReference type="PANTHER" id="PTHR31435:SF9">
    <property type="entry name" value="PROTEIN NATD1"/>
    <property type="match status" value="1"/>
</dbReference>
<dbReference type="Proteomes" id="UP001151699">
    <property type="component" value="Chromosome X"/>
</dbReference>
<accession>A0A9Q0MY04</accession>
<dbReference type="InterPro" id="IPR031165">
    <property type="entry name" value="GNAT_YJDJ"/>
</dbReference>
<dbReference type="InterPro" id="IPR045057">
    <property type="entry name" value="Gcn5-rel_NAT"/>
</dbReference>
<reference evidence="5" key="1">
    <citation type="submission" date="2022-07" db="EMBL/GenBank/DDBJ databases">
        <authorList>
            <person name="Trinca V."/>
            <person name="Uliana J.V.C."/>
            <person name="Torres T.T."/>
            <person name="Ward R.J."/>
            <person name="Monesi N."/>
        </authorList>
    </citation>
    <scope>NUCLEOTIDE SEQUENCE</scope>
    <source>
        <strain evidence="5">HSMRA1968</strain>
        <tissue evidence="5">Whole embryos</tissue>
    </source>
</reference>
<dbReference type="SUPFAM" id="SSF55729">
    <property type="entry name" value="Acyl-CoA N-acyltransferases (Nat)"/>
    <property type="match status" value="1"/>
</dbReference>
<name>A0A9Q0MY04_9DIPT</name>
<dbReference type="Pfam" id="PF14542">
    <property type="entry name" value="Acetyltransf_CG"/>
    <property type="match status" value="1"/>
</dbReference>
<evidence type="ECO:0000256" key="3">
    <source>
        <dbReference type="ARBA" id="ARBA00031876"/>
    </source>
</evidence>
<feature type="domain" description="N-acetyltransferase" evidence="4">
    <location>
        <begin position="45"/>
        <end position="131"/>
    </location>
</feature>
<evidence type="ECO:0000256" key="1">
    <source>
        <dbReference type="ARBA" id="ARBA00006233"/>
    </source>
</evidence>
<sequence length="133" mass="14966">MFGSVFRQSILRSNLSHSSKLIAPTMYTKSQVKQFTSAISTESVQHDQKNSNFYVTLGDHKAFIEYSLAGNVMKLNHTVVPEIFGGRGVGKVLAEAVLDHCKQEGLQAELICDFIQHYYEKYGSKYESIIVKN</sequence>
<keyword evidence="6" id="KW-1185">Reference proteome</keyword>
<dbReference type="Gene3D" id="3.40.630.30">
    <property type="match status" value="1"/>
</dbReference>
<organism evidence="5 6">
    <name type="scientific">Pseudolycoriella hygida</name>
    <dbReference type="NCBI Taxonomy" id="35572"/>
    <lineage>
        <taxon>Eukaryota</taxon>
        <taxon>Metazoa</taxon>
        <taxon>Ecdysozoa</taxon>
        <taxon>Arthropoda</taxon>
        <taxon>Hexapoda</taxon>
        <taxon>Insecta</taxon>
        <taxon>Pterygota</taxon>
        <taxon>Neoptera</taxon>
        <taxon>Endopterygota</taxon>
        <taxon>Diptera</taxon>
        <taxon>Nematocera</taxon>
        <taxon>Sciaroidea</taxon>
        <taxon>Sciaridae</taxon>
        <taxon>Pseudolycoriella</taxon>
    </lineage>
</organism>
<evidence type="ECO:0000313" key="5">
    <source>
        <dbReference type="EMBL" id="KAJ6639968.1"/>
    </source>
</evidence>
<protein>
    <recommendedName>
        <fullName evidence="2">Protein NATD1</fullName>
    </recommendedName>
    <alternativeName>
        <fullName evidence="3">N-acetyltransferase domain-containing protein 1</fullName>
    </alternativeName>
</protein>
<proteinExistence type="inferred from homology"/>